<evidence type="ECO:0000256" key="1">
    <source>
        <dbReference type="SAM" id="MobiDB-lite"/>
    </source>
</evidence>
<proteinExistence type="predicted"/>
<feature type="compositionally biased region" description="Polar residues" evidence="1">
    <location>
        <begin position="216"/>
        <end position="227"/>
    </location>
</feature>
<gene>
    <name evidence="3" type="ORF">EB796_019360</name>
</gene>
<feature type="compositionally biased region" description="Basic and acidic residues" evidence="1">
    <location>
        <begin position="382"/>
        <end position="398"/>
    </location>
</feature>
<dbReference type="Proteomes" id="UP000593567">
    <property type="component" value="Unassembled WGS sequence"/>
</dbReference>
<feature type="region of interest" description="Disordered" evidence="1">
    <location>
        <begin position="216"/>
        <end position="257"/>
    </location>
</feature>
<dbReference type="Pfam" id="PF00567">
    <property type="entry name" value="TUDOR"/>
    <property type="match status" value="1"/>
</dbReference>
<evidence type="ECO:0000259" key="2">
    <source>
        <dbReference type="Pfam" id="PF00567"/>
    </source>
</evidence>
<feature type="compositionally biased region" description="Polar residues" evidence="1">
    <location>
        <begin position="526"/>
        <end position="544"/>
    </location>
</feature>
<feature type="compositionally biased region" description="Low complexity" evidence="1">
    <location>
        <begin position="658"/>
        <end position="668"/>
    </location>
</feature>
<feature type="region of interest" description="Disordered" evidence="1">
    <location>
        <begin position="523"/>
        <end position="556"/>
    </location>
</feature>
<feature type="region of interest" description="Disordered" evidence="1">
    <location>
        <begin position="480"/>
        <end position="502"/>
    </location>
</feature>
<feature type="compositionally biased region" description="Polar residues" evidence="1">
    <location>
        <begin position="605"/>
        <end position="626"/>
    </location>
</feature>
<feature type="region of interest" description="Disordered" evidence="1">
    <location>
        <begin position="379"/>
        <end position="410"/>
    </location>
</feature>
<dbReference type="Gene3D" id="2.40.50.90">
    <property type="match status" value="1"/>
</dbReference>
<evidence type="ECO:0000313" key="3">
    <source>
        <dbReference type="EMBL" id="KAF6022323.1"/>
    </source>
</evidence>
<feature type="compositionally biased region" description="Polar residues" evidence="1">
    <location>
        <begin position="646"/>
        <end position="657"/>
    </location>
</feature>
<feature type="region of interest" description="Disordered" evidence="1">
    <location>
        <begin position="601"/>
        <end position="668"/>
    </location>
</feature>
<reference evidence="3" key="1">
    <citation type="submission" date="2020-06" db="EMBL/GenBank/DDBJ databases">
        <title>Draft genome of Bugula neritina, a colonial animal packing powerful symbionts and potential medicines.</title>
        <authorList>
            <person name="Rayko M."/>
        </authorList>
    </citation>
    <scope>NUCLEOTIDE SEQUENCE [LARGE SCALE GENOMIC DNA]</scope>
    <source>
        <strain evidence="3">Kwan_BN1</strain>
    </source>
</reference>
<protein>
    <submittedName>
        <fullName evidence="3">Tud</fullName>
    </submittedName>
</protein>
<feature type="domain" description="Tudor" evidence="2">
    <location>
        <begin position="1"/>
        <end position="121"/>
    </location>
</feature>
<keyword evidence="4" id="KW-1185">Reference proteome</keyword>
<feature type="compositionally biased region" description="Acidic residues" evidence="1">
    <location>
        <begin position="488"/>
        <end position="502"/>
    </location>
</feature>
<name>A0A7J7J8D8_BUGNE</name>
<organism evidence="3 4">
    <name type="scientific">Bugula neritina</name>
    <name type="common">Brown bryozoan</name>
    <name type="synonym">Sertularia neritina</name>
    <dbReference type="NCBI Taxonomy" id="10212"/>
    <lineage>
        <taxon>Eukaryota</taxon>
        <taxon>Metazoa</taxon>
        <taxon>Spiralia</taxon>
        <taxon>Lophotrochozoa</taxon>
        <taxon>Bryozoa</taxon>
        <taxon>Gymnolaemata</taxon>
        <taxon>Cheilostomatida</taxon>
        <taxon>Flustrina</taxon>
        <taxon>Buguloidea</taxon>
        <taxon>Bugulidae</taxon>
        <taxon>Bugula</taxon>
    </lineage>
</organism>
<dbReference type="InterPro" id="IPR035437">
    <property type="entry name" value="SNase_OB-fold_sf"/>
</dbReference>
<dbReference type="InterPro" id="IPR002999">
    <property type="entry name" value="Tudor"/>
</dbReference>
<feature type="compositionally biased region" description="Polar residues" evidence="1">
    <location>
        <begin position="399"/>
        <end position="410"/>
    </location>
</feature>
<dbReference type="EMBL" id="VXIV02002865">
    <property type="protein sequence ID" value="KAF6022323.1"/>
    <property type="molecule type" value="Genomic_DNA"/>
</dbReference>
<sequence length="705" mass="75915">MECIVSYIVHPGEFYAQVGDEKKFTDFTKLVSLIQGFCSARETHFHSVSNVEVGEILFLKSVLKDGTYVRAKVLDVHTNGCSAYLMDYGGNEDNVTRVLKIDPTVRRFADIEPQARKFSLAFVKPTGGSWSSGATELFKQNCKGRLTYLPTEDPDHITLIVSCQQTRSVIDLSVLLIQAGFAKRLTSIDNGDSSAPSIAASMSDIVLQQRSVSVQTDNHTTSTSATSPIFVRPPPEFEKISGAEGGEGDGNGKNSEVSSQAVHVADLNIPKSVSLKTNSAYVPPALRGGTKDLSAMYSCLKIASHDASCTCLVCTIRCTLETNTLSHKDRLEWILAVDWPPLSTKEEAVMRCCITGDLLKSEDRELLLNIMLGLSQFTPKSSGKEKKEVGDKSQRRSVESSTQVTSTPNKLVLSSAQLSNDSAPSVDSKPNSADITIVKLSPTLPSQSLQSDFYSLSLTGEEAVESPATKLSVATPYRLPDDHPDNWSDPEDPFLDESSSDSDPDFILESSASAIQANQNAARVDQWTSNSPSTHISSRTVSQEVNRRSSPFEPINSEVTQKPAMGMVGRGRGSPLLRMYNSPTSSPINPMKGFNNTAYPKKSAEGTSQPGRFATGSNVGIKQPNSPKRPVKHGNTQIASYGLGLSATQPAPSGNPITSQRAPTTTASSSSAISSFGMIMYCTFCGNTQHSSANCPDGTKNLFIS</sequence>
<evidence type="ECO:0000313" key="4">
    <source>
        <dbReference type="Proteomes" id="UP000593567"/>
    </source>
</evidence>
<comment type="caution">
    <text evidence="3">The sequence shown here is derived from an EMBL/GenBank/DDBJ whole genome shotgun (WGS) entry which is preliminary data.</text>
</comment>
<dbReference type="AlphaFoldDB" id="A0A7J7J8D8"/>
<dbReference type="SUPFAM" id="SSF63748">
    <property type="entry name" value="Tudor/PWWP/MBT"/>
    <property type="match status" value="1"/>
</dbReference>
<accession>A0A7J7J8D8</accession>
<dbReference type="Gene3D" id="2.30.30.140">
    <property type="match status" value="1"/>
</dbReference>